<organism evidence="1">
    <name type="scientific">marine sediment metagenome</name>
    <dbReference type="NCBI Taxonomy" id="412755"/>
    <lineage>
        <taxon>unclassified sequences</taxon>
        <taxon>metagenomes</taxon>
        <taxon>ecological metagenomes</taxon>
    </lineage>
</organism>
<dbReference type="AlphaFoldDB" id="A0A0F9LDL3"/>
<protein>
    <submittedName>
        <fullName evidence="1">Uncharacterized protein</fullName>
    </submittedName>
</protein>
<proteinExistence type="predicted"/>
<evidence type="ECO:0000313" key="1">
    <source>
        <dbReference type="EMBL" id="KKM93069.1"/>
    </source>
</evidence>
<name>A0A0F9LDL3_9ZZZZ</name>
<dbReference type="EMBL" id="LAZR01006314">
    <property type="protein sequence ID" value="KKM93069.1"/>
    <property type="molecule type" value="Genomic_DNA"/>
</dbReference>
<sequence length="90" mass="10018">MPQDADTARELMWRIMEAARIGLRDWDRFVKAEGISKAERDVRDLMGLTGMFHLIMGLAEVGVEAVEDGRVDKEGGMLTLWKAGKGKEGP</sequence>
<comment type="caution">
    <text evidence="1">The sequence shown here is derived from an EMBL/GenBank/DDBJ whole genome shotgun (WGS) entry which is preliminary data.</text>
</comment>
<gene>
    <name evidence="1" type="ORF">LCGC14_1212050</name>
</gene>
<reference evidence="1" key="1">
    <citation type="journal article" date="2015" name="Nature">
        <title>Complex archaea that bridge the gap between prokaryotes and eukaryotes.</title>
        <authorList>
            <person name="Spang A."/>
            <person name="Saw J.H."/>
            <person name="Jorgensen S.L."/>
            <person name="Zaremba-Niedzwiedzka K."/>
            <person name="Martijn J."/>
            <person name="Lind A.E."/>
            <person name="van Eijk R."/>
            <person name="Schleper C."/>
            <person name="Guy L."/>
            <person name="Ettema T.J."/>
        </authorList>
    </citation>
    <scope>NUCLEOTIDE SEQUENCE</scope>
</reference>
<accession>A0A0F9LDL3</accession>